<keyword evidence="6 12" id="KW-0633">Potassium transport</keyword>
<evidence type="ECO:0000256" key="8">
    <source>
        <dbReference type="ARBA" id="ARBA00022958"/>
    </source>
</evidence>
<gene>
    <name evidence="15" type="ORF">EVA94_01895</name>
</gene>
<name>A0A520MV23_9GAMM</name>
<feature type="binding site" evidence="13">
    <location>
        <position position="313"/>
    </location>
    <ligand>
        <name>K(+)</name>
        <dbReference type="ChEBI" id="CHEBI:29103"/>
    </ligand>
</feature>
<feature type="transmembrane region" description="Helical" evidence="14">
    <location>
        <begin position="130"/>
        <end position="158"/>
    </location>
</feature>
<keyword evidence="7 14" id="KW-0812">Transmembrane</keyword>
<feature type="transmembrane region" description="Helical" evidence="14">
    <location>
        <begin position="179"/>
        <end position="199"/>
    </location>
</feature>
<feature type="binding site" evidence="13">
    <location>
        <position position="314"/>
    </location>
    <ligand>
        <name>K(+)</name>
        <dbReference type="ChEBI" id="CHEBI:29103"/>
    </ligand>
</feature>
<evidence type="ECO:0000256" key="14">
    <source>
        <dbReference type="SAM" id="Phobius"/>
    </source>
</evidence>
<comment type="caution">
    <text evidence="15">The sequence shown here is derived from an EMBL/GenBank/DDBJ whole genome shotgun (WGS) entry which is preliminary data.</text>
</comment>
<feature type="transmembrane region" description="Helical" evidence="14">
    <location>
        <begin position="7"/>
        <end position="30"/>
    </location>
</feature>
<evidence type="ECO:0000256" key="2">
    <source>
        <dbReference type="ARBA" id="ARBA00009137"/>
    </source>
</evidence>
<feature type="binding site" evidence="13">
    <location>
        <position position="430"/>
    </location>
    <ligand>
        <name>K(+)</name>
        <dbReference type="ChEBI" id="CHEBI:29103"/>
    </ligand>
</feature>
<comment type="subcellular location">
    <subcellularLocation>
        <location evidence="1 12">Cell inner membrane</location>
        <topology evidence="1 12">Multi-pass membrane protein</topology>
    </subcellularLocation>
</comment>
<evidence type="ECO:0000313" key="16">
    <source>
        <dbReference type="Proteomes" id="UP000315498"/>
    </source>
</evidence>
<sequence length="478" mass="52268">MNPKSILNLFSILVLFFSFSFLFPIIVSIIYEDGALHLFVKTLVIVASLGFIGLFFTRNIKNELSQKDGFLIIVMFWIVLSSAGSVPFYLSGMTAVDSFFESMSGITTTGATVIANIDVLPESILFYRQLLQWMGGMGLIVLAIAVMPLLGIGGGQLYKTEIPGAMKEQKLTPRIKETAQALWVIYLGLTIACCFLYYISGMTFFDAISHSMSTVAIGGFSTHNESIGFFNSISIELVCMTFMLLSAFSFTLHYFAIYKRKPLKYIYDPELRFFISIIALILVFSLLINAVSDLENGPTFRELSFHAISMVTTTGFSSSSSTEWPFSISFLLLVGAFIGACSGSVGGGVKSWRVMIMLNHAYSNIMKIIHPNSVISLKIGSRNVGDDVATSVWGFFSIYVISFVLLLVAVLTTGLDLESAFSAVGACLNNLGPGLGSVSENYANINSASKGILAFAMLLGRLEIFTLLVIITPMFWAK</sequence>
<dbReference type="GO" id="GO:0046872">
    <property type="term" value="F:metal ion binding"/>
    <property type="evidence" value="ECO:0007669"/>
    <property type="project" value="UniProtKB-KW"/>
</dbReference>
<dbReference type="EMBL" id="SHBG01000012">
    <property type="protein sequence ID" value="RZO25082.1"/>
    <property type="molecule type" value="Genomic_DNA"/>
</dbReference>
<organism evidence="15 16">
    <name type="scientific">SAR86 cluster bacterium</name>
    <dbReference type="NCBI Taxonomy" id="2030880"/>
    <lineage>
        <taxon>Bacteria</taxon>
        <taxon>Pseudomonadati</taxon>
        <taxon>Pseudomonadota</taxon>
        <taxon>Gammaproteobacteria</taxon>
        <taxon>SAR86 cluster</taxon>
    </lineage>
</organism>
<reference evidence="15 16" key="1">
    <citation type="submission" date="2019-02" db="EMBL/GenBank/DDBJ databases">
        <title>Prokaryotic population dynamics and viral predation in marine succession experiment using metagenomics: the confinement effect.</title>
        <authorList>
            <person name="Haro-Moreno J.M."/>
            <person name="Rodriguez-Valera F."/>
            <person name="Lopez-Perez M."/>
        </authorList>
    </citation>
    <scope>NUCLEOTIDE SEQUENCE [LARGE SCALE GENOMIC DNA]</scope>
    <source>
        <strain evidence="15">MED-G161</strain>
    </source>
</reference>
<dbReference type="InterPro" id="IPR003445">
    <property type="entry name" value="Cat_transpt"/>
</dbReference>
<accession>A0A520MV23</accession>
<protein>
    <recommendedName>
        <fullName evidence="12">Trk system potassium uptake protein</fullName>
    </recommendedName>
</protein>
<dbReference type="NCBIfam" id="TIGR00933">
    <property type="entry name" value="2a38"/>
    <property type="match status" value="1"/>
</dbReference>
<feature type="transmembrane region" description="Helical" evidence="14">
    <location>
        <begin position="69"/>
        <end position="90"/>
    </location>
</feature>
<feature type="transmembrane region" description="Helical" evidence="14">
    <location>
        <begin position="388"/>
        <end position="411"/>
    </location>
</feature>
<comment type="function">
    <text evidence="12">Low-affinity potassium transport system. Interacts with Trk system potassium uptake protein TrkA.</text>
</comment>
<feature type="binding site" evidence="13">
    <location>
        <position position="431"/>
    </location>
    <ligand>
        <name>K(+)</name>
        <dbReference type="ChEBI" id="CHEBI:29103"/>
    </ligand>
</feature>
<evidence type="ECO:0000256" key="1">
    <source>
        <dbReference type="ARBA" id="ARBA00004429"/>
    </source>
</evidence>
<dbReference type="InterPro" id="IPR004772">
    <property type="entry name" value="TrkH"/>
</dbReference>
<evidence type="ECO:0000256" key="3">
    <source>
        <dbReference type="ARBA" id="ARBA00022448"/>
    </source>
</evidence>
<feature type="transmembrane region" description="Helical" evidence="14">
    <location>
        <begin position="36"/>
        <end position="57"/>
    </location>
</feature>
<keyword evidence="9 14" id="KW-1133">Transmembrane helix</keyword>
<dbReference type="Pfam" id="PF02386">
    <property type="entry name" value="TrkH"/>
    <property type="match status" value="1"/>
</dbReference>
<keyword evidence="11 12" id="KW-0472">Membrane</keyword>
<keyword evidence="3 12" id="KW-0813">Transport</keyword>
<feature type="transmembrane region" description="Helical" evidence="14">
    <location>
        <begin position="452"/>
        <end position="476"/>
    </location>
</feature>
<feature type="transmembrane region" description="Helical" evidence="14">
    <location>
        <begin position="326"/>
        <end position="349"/>
    </location>
</feature>
<keyword evidence="8 12" id="KW-0630">Potassium</keyword>
<dbReference type="GO" id="GO:0005886">
    <property type="term" value="C:plasma membrane"/>
    <property type="evidence" value="ECO:0007669"/>
    <property type="project" value="UniProtKB-SubCell"/>
</dbReference>
<feature type="transmembrane region" description="Helical" evidence="14">
    <location>
        <begin position="229"/>
        <end position="252"/>
    </location>
</feature>
<dbReference type="AlphaFoldDB" id="A0A520MV23"/>
<feature type="binding site" evidence="13">
    <location>
        <position position="109"/>
    </location>
    <ligand>
        <name>K(+)</name>
        <dbReference type="ChEBI" id="CHEBI:29103"/>
    </ligand>
</feature>
<evidence type="ECO:0000256" key="5">
    <source>
        <dbReference type="ARBA" id="ARBA00022519"/>
    </source>
</evidence>
<evidence type="ECO:0000256" key="10">
    <source>
        <dbReference type="ARBA" id="ARBA00023065"/>
    </source>
</evidence>
<evidence type="ECO:0000313" key="15">
    <source>
        <dbReference type="EMBL" id="RZO25082.1"/>
    </source>
</evidence>
<feature type="transmembrane region" description="Helical" evidence="14">
    <location>
        <begin position="273"/>
        <end position="291"/>
    </location>
</feature>
<evidence type="ECO:0000256" key="12">
    <source>
        <dbReference type="PIRNR" id="PIRNR006247"/>
    </source>
</evidence>
<dbReference type="PANTHER" id="PTHR32024">
    <property type="entry name" value="TRK SYSTEM POTASSIUM UPTAKE PROTEIN TRKG-RELATED"/>
    <property type="match status" value="1"/>
</dbReference>
<evidence type="ECO:0000256" key="11">
    <source>
        <dbReference type="ARBA" id="ARBA00023136"/>
    </source>
</evidence>
<keyword evidence="4 12" id="KW-1003">Cell membrane</keyword>
<evidence type="ECO:0000256" key="9">
    <source>
        <dbReference type="ARBA" id="ARBA00022989"/>
    </source>
</evidence>
<dbReference type="PANTHER" id="PTHR32024:SF2">
    <property type="entry name" value="TRK SYSTEM POTASSIUM UPTAKE PROTEIN TRKG-RELATED"/>
    <property type="match status" value="1"/>
</dbReference>
<keyword evidence="10 12" id="KW-0406">Ion transport</keyword>
<evidence type="ECO:0000256" key="4">
    <source>
        <dbReference type="ARBA" id="ARBA00022475"/>
    </source>
</evidence>
<proteinExistence type="inferred from homology"/>
<dbReference type="PIRSF" id="PIRSF006247">
    <property type="entry name" value="TrkH"/>
    <property type="match status" value="1"/>
</dbReference>
<feature type="binding site" evidence="13">
    <location>
        <position position="217"/>
    </location>
    <ligand>
        <name>K(+)</name>
        <dbReference type="ChEBI" id="CHEBI:29103"/>
    </ligand>
</feature>
<feature type="binding site" evidence="13">
    <location>
        <position position="108"/>
    </location>
    <ligand>
        <name>K(+)</name>
        <dbReference type="ChEBI" id="CHEBI:29103"/>
    </ligand>
</feature>
<comment type="similarity">
    <text evidence="2 12">Belongs to the TrkH potassium transport family.</text>
</comment>
<evidence type="ECO:0000256" key="7">
    <source>
        <dbReference type="ARBA" id="ARBA00022692"/>
    </source>
</evidence>
<keyword evidence="5 12" id="KW-0997">Cell inner membrane</keyword>
<keyword evidence="13" id="KW-0479">Metal-binding</keyword>
<dbReference type="Proteomes" id="UP000315498">
    <property type="component" value="Unassembled WGS sequence"/>
</dbReference>
<dbReference type="GO" id="GO:0015379">
    <property type="term" value="F:potassium:chloride symporter activity"/>
    <property type="evidence" value="ECO:0007669"/>
    <property type="project" value="InterPro"/>
</dbReference>
<evidence type="ECO:0000256" key="13">
    <source>
        <dbReference type="PIRSR" id="PIRSR006247-1"/>
    </source>
</evidence>
<feature type="binding site" evidence="13">
    <location>
        <position position="218"/>
    </location>
    <ligand>
        <name>K(+)</name>
        <dbReference type="ChEBI" id="CHEBI:29103"/>
    </ligand>
</feature>
<evidence type="ECO:0000256" key="6">
    <source>
        <dbReference type="ARBA" id="ARBA00022538"/>
    </source>
</evidence>